<dbReference type="Pfam" id="PF10170">
    <property type="entry name" value="C6_DPF"/>
    <property type="match status" value="1"/>
</dbReference>
<dbReference type="PROSITE" id="PS50404">
    <property type="entry name" value="GST_NTER"/>
    <property type="match status" value="1"/>
</dbReference>
<comment type="caution">
    <text evidence="4">The sequence shown here is derived from an EMBL/GenBank/DDBJ whole genome shotgun (WGS) entry which is preliminary data.</text>
</comment>
<organism evidence="4 5">
    <name type="scientific">Adineta steineri</name>
    <dbReference type="NCBI Taxonomy" id="433720"/>
    <lineage>
        <taxon>Eukaryota</taxon>
        <taxon>Metazoa</taxon>
        <taxon>Spiralia</taxon>
        <taxon>Gnathifera</taxon>
        <taxon>Rotifera</taxon>
        <taxon>Eurotatoria</taxon>
        <taxon>Bdelloidea</taxon>
        <taxon>Adinetida</taxon>
        <taxon>Adinetidae</taxon>
        <taxon>Adineta</taxon>
    </lineage>
</organism>
<evidence type="ECO:0000256" key="2">
    <source>
        <dbReference type="ARBA" id="ARBA00014801"/>
    </source>
</evidence>
<gene>
    <name evidence="4" type="ORF">QVE165_LOCUS8026</name>
</gene>
<dbReference type="Proteomes" id="UP000663832">
    <property type="component" value="Unassembled WGS sequence"/>
</dbReference>
<dbReference type="PRINTS" id="PR01995">
    <property type="entry name" value="UPF0595"/>
</dbReference>
<evidence type="ECO:0000313" key="4">
    <source>
        <dbReference type="EMBL" id="CAF0873536.1"/>
    </source>
</evidence>
<evidence type="ECO:0000256" key="1">
    <source>
        <dbReference type="ARBA" id="ARBA00007917"/>
    </source>
</evidence>
<protein>
    <recommendedName>
        <fullName evidence="2">Cysteine-rich DPF motif domain-containing protein 1</fullName>
    </recommendedName>
</protein>
<evidence type="ECO:0000259" key="3">
    <source>
        <dbReference type="PROSITE" id="PS50404"/>
    </source>
</evidence>
<dbReference type="InterPro" id="IPR018785">
    <property type="entry name" value="CDPF1_dom"/>
</dbReference>
<sequence length="167" mass="19153">MVIKVYGLAMSTCTQKVLTTLIEKGLKYEIVNIDFAAGEHKSPKYLEEKQPFGVIPVLVDEDGFKIYEPSITVNLLEQVYLLRDPFVAIKNKDDQTKISSVIIGSTCSVCSSPVCVHLDCSLFYTRRFCLKCIAKYRDEFPREVLDEIGVKRLDKFTNEEYEQYDET</sequence>
<dbReference type="SUPFAM" id="SSF52833">
    <property type="entry name" value="Thioredoxin-like"/>
    <property type="match status" value="1"/>
</dbReference>
<dbReference type="InterPro" id="IPR036249">
    <property type="entry name" value="Thioredoxin-like_sf"/>
</dbReference>
<dbReference type="Gene3D" id="3.40.30.10">
    <property type="entry name" value="Glutaredoxin"/>
    <property type="match status" value="1"/>
</dbReference>
<dbReference type="AlphaFoldDB" id="A0A813XQ08"/>
<feature type="domain" description="GST N-terminal" evidence="3">
    <location>
        <begin position="1"/>
        <end position="84"/>
    </location>
</feature>
<accession>A0A813XQ08</accession>
<evidence type="ECO:0000313" key="5">
    <source>
        <dbReference type="Proteomes" id="UP000663832"/>
    </source>
</evidence>
<dbReference type="Pfam" id="PF02798">
    <property type="entry name" value="GST_N"/>
    <property type="match status" value="1"/>
</dbReference>
<dbReference type="PANTHER" id="PTHR31849">
    <property type="entry name" value="CYSTEINE-RICH PDF MOTIF DOMAIN-CONTAINING PROTEIN 1"/>
    <property type="match status" value="1"/>
</dbReference>
<reference evidence="4" key="1">
    <citation type="submission" date="2021-02" db="EMBL/GenBank/DDBJ databases">
        <authorList>
            <person name="Nowell W R."/>
        </authorList>
    </citation>
    <scope>NUCLEOTIDE SEQUENCE</scope>
</reference>
<comment type="similarity">
    <text evidence="1">Belongs to the CDPF1 family.</text>
</comment>
<keyword evidence="5" id="KW-1185">Reference proteome</keyword>
<dbReference type="EMBL" id="CAJNOM010000035">
    <property type="protein sequence ID" value="CAF0873536.1"/>
    <property type="molecule type" value="Genomic_DNA"/>
</dbReference>
<dbReference type="OrthoDB" id="191995at2759"/>
<proteinExistence type="inferred from homology"/>
<dbReference type="PANTHER" id="PTHR31849:SF1">
    <property type="entry name" value="CYSTEINE-RICH DPF MOTIF DOMAIN-CONTAINING PROTEIN 1"/>
    <property type="match status" value="1"/>
</dbReference>
<dbReference type="InterPro" id="IPR004045">
    <property type="entry name" value="Glutathione_S-Trfase_N"/>
</dbReference>
<name>A0A813XQ08_9BILA</name>
<dbReference type="InterPro" id="IPR042426">
    <property type="entry name" value="CDPF1"/>
</dbReference>